<dbReference type="Proteomes" id="UP000015105">
    <property type="component" value="Chromosome 2D"/>
</dbReference>
<accession>A0A453AVW4</accession>
<reference evidence="1" key="4">
    <citation type="submission" date="2019-03" db="UniProtKB">
        <authorList>
            <consortium name="EnsemblPlants"/>
        </authorList>
    </citation>
    <scope>IDENTIFICATION</scope>
</reference>
<name>A0A453AVW4_AEGTS</name>
<sequence length="32" mass="3619">MEEKPSLSSALFAGTRFDRKRFAGDIARFRTG</sequence>
<proteinExistence type="predicted"/>
<reference evidence="2" key="2">
    <citation type="journal article" date="2017" name="Nat. Plants">
        <title>The Aegilops tauschii genome reveals multiple impacts of transposons.</title>
        <authorList>
            <person name="Zhao G."/>
            <person name="Zou C."/>
            <person name="Li K."/>
            <person name="Wang K."/>
            <person name="Li T."/>
            <person name="Gao L."/>
            <person name="Zhang X."/>
            <person name="Wang H."/>
            <person name="Yang Z."/>
            <person name="Liu X."/>
            <person name="Jiang W."/>
            <person name="Mao L."/>
            <person name="Kong X."/>
            <person name="Jiao Y."/>
            <person name="Jia J."/>
        </authorList>
    </citation>
    <scope>NUCLEOTIDE SEQUENCE [LARGE SCALE GENOMIC DNA]</scope>
    <source>
        <strain evidence="2">cv. AL8/78</strain>
    </source>
</reference>
<evidence type="ECO:0000313" key="1">
    <source>
        <dbReference type="EnsemblPlants" id="AET2Gv20278400.12"/>
    </source>
</evidence>
<dbReference type="EnsemblPlants" id="AET2Gv20278400.12">
    <property type="protein sequence ID" value="AET2Gv20278400.12"/>
    <property type="gene ID" value="AET2Gv20278400"/>
</dbReference>
<reference evidence="1" key="3">
    <citation type="journal article" date="2017" name="Nature">
        <title>Genome sequence of the progenitor of the wheat D genome Aegilops tauschii.</title>
        <authorList>
            <person name="Luo M.C."/>
            <person name="Gu Y.Q."/>
            <person name="Puiu D."/>
            <person name="Wang H."/>
            <person name="Twardziok S.O."/>
            <person name="Deal K.R."/>
            <person name="Huo N."/>
            <person name="Zhu T."/>
            <person name="Wang L."/>
            <person name="Wang Y."/>
            <person name="McGuire P.E."/>
            <person name="Liu S."/>
            <person name="Long H."/>
            <person name="Ramasamy R.K."/>
            <person name="Rodriguez J.C."/>
            <person name="Van S.L."/>
            <person name="Yuan L."/>
            <person name="Wang Z."/>
            <person name="Xia Z."/>
            <person name="Xiao L."/>
            <person name="Anderson O.D."/>
            <person name="Ouyang S."/>
            <person name="Liang Y."/>
            <person name="Zimin A.V."/>
            <person name="Pertea G."/>
            <person name="Qi P."/>
            <person name="Bennetzen J.L."/>
            <person name="Dai X."/>
            <person name="Dawson M.W."/>
            <person name="Muller H.G."/>
            <person name="Kugler K."/>
            <person name="Rivarola-Duarte L."/>
            <person name="Spannagl M."/>
            <person name="Mayer K.F.X."/>
            <person name="Lu F.H."/>
            <person name="Bevan M.W."/>
            <person name="Leroy P."/>
            <person name="Li P."/>
            <person name="You F.M."/>
            <person name="Sun Q."/>
            <person name="Liu Z."/>
            <person name="Lyons E."/>
            <person name="Wicker T."/>
            <person name="Salzberg S.L."/>
            <person name="Devos K.M."/>
            <person name="Dvorak J."/>
        </authorList>
    </citation>
    <scope>NUCLEOTIDE SEQUENCE [LARGE SCALE GENOMIC DNA]</scope>
    <source>
        <strain evidence="1">cv. AL8/78</strain>
    </source>
</reference>
<dbReference type="Gramene" id="AET2Gv20278400.12">
    <property type="protein sequence ID" value="AET2Gv20278400.12"/>
    <property type="gene ID" value="AET2Gv20278400"/>
</dbReference>
<protein>
    <submittedName>
        <fullName evidence="1">Uncharacterized protein</fullName>
    </submittedName>
</protein>
<reference evidence="1" key="5">
    <citation type="journal article" date="2021" name="G3 (Bethesda)">
        <title>Aegilops tauschii genome assembly Aet v5.0 features greater sequence contiguity and improved annotation.</title>
        <authorList>
            <person name="Wang L."/>
            <person name="Zhu T."/>
            <person name="Rodriguez J.C."/>
            <person name="Deal K.R."/>
            <person name="Dubcovsky J."/>
            <person name="McGuire P.E."/>
            <person name="Lux T."/>
            <person name="Spannagl M."/>
            <person name="Mayer K.F.X."/>
            <person name="Baldrich P."/>
            <person name="Meyers B.C."/>
            <person name="Huo N."/>
            <person name="Gu Y.Q."/>
            <person name="Zhou H."/>
            <person name="Devos K.M."/>
            <person name="Bennetzen J.L."/>
            <person name="Unver T."/>
            <person name="Budak H."/>
            <person name="Gulick P.J."/>
            <person name="Galiba G."/>
            <person name="Kalapos B."/>
            <person name="Nelson D.R."/>
            <person name="Li P."/>
            <person name="You F.M."/>
            <person name="Luo M.C."/>
            <person name="Dvorak J."/>
        </authorList>
    </citation>
    <scope>NUCLEOTIDE SEQUENCE [LARGE SCALE GENOMIC DNA]</scope>
    <source>
        <strain evidence="1">cv. AL8/78</strain>
    </source>
</reference>
<evidence type="ECO:0000313" key="2">
    <source>
        <dbReference type="Proteomes" id="UP000015105"/>
    </source>
</evidence>
<dbReference type="AlphaFoldDB" id="A0A453AVW4"/>
<reference evidence="2" key="1">
    <citation type="journal article" date="2014" name="Science">
        <title>Ancient hybridizations among the ancestral genomes of bread wheat.</title>
        <authorList>
            <consortium name="International Wheat Genome Sequencing Consortium,"/>
            <person name="Marcussen T."/>
            <person name="Sandve S.R."/>
            <person name="Heier L."/>
            <person name="Spannagl M."/>
            <person name="Pfeifer M."/>
            <person name="Jakobsen K.S."/>
            <person name="Wulff B.B."/>
            <person name="Steuernagel B."/>
            <person name="Mayer K.F."/>
            <person name="Olsen O.A."/>
        </authorList>
    </citation>
    <scope>NUCLEOTIDE SEQUENCE [LARGE SCALE GENOMIC DNA]</scope>
    <source>
        <strain evidence="2">cv. AL8/78</strain>
    </source>
</reference>
<organism evidence="1 2">
    <name type="scientific">Aegilops tauschii subsp. strangulata</name>
    <name type="common">Goatgrass</name>
    <dbReference type="NCBI Taxonomy" id="200361"/>
    <lineage>
        <taxon>Eukaryota</taxon>
        <taxon>Viridiplantae</taxon>
        <taxon>Streptophyta</taxon>
        <taxon>Embryophyta</taxon>
        <taxon>Tracheophyta</taxon>
        <taxon>Spermatophyta</taxon>
        <taxon>Magnoliopsida</taxon>
        <taxon>Liliopsida</taxon>
        <taxon>Poales</taxon>
        <taxon>Poaceae</taxon>
        <taxon>BOP clade</taxon>
        <taxon>Pooideae</taxon>
        <taxon>Triticodae</taxon>
        <taxon>Triticeae</taxon>
        <taxon>Triticinae</taxon>
        <taxon>Aegilops</taxon>
    </lineage>
</organism>
<keyword evidence="2" id="KW-1185">Reference proteome</keyword>